<keyword evidence="3 7" id="KW-1133">Transmembrane helix</keyword>
<dbReference type="STRING" id="1220924.W2S3M7"/>
<dbReference type="InterPro" id="IPR052337">
    <property type="entry name" value="SAT4-like"/>
</dbReference>
<evidence type="ECO:0000256" key="1">
    <source>
        <dbReference type="ARBA" id="ARBA00004141"/>
    </source>
</evidence>
<feature type="transmembrane region" description="Helical" evidence="7">
    <location>
        <begin position="59"/>
        <end position="84"/>
    </location>
</feature>
<feature type="transmembrane region" description="Helical" evidence="7">
    <location>
        <begin position="231"/>
        <end position="253"/>
    </location>
</feature>
<reference evidence="9 10" key="1">
    <citation type="submission" date="2013-03" db="EMBL/GenBank/DDBJ databases">
        <title>The Genome Sequence of Phialophora europaea CBS 101466.</title>
        <authorList>
            <consortium name="The Broad Institute Genomics Platform"/>
            <person name="Cuomo C."/>
            <person name="de Hoog S."/>
            <person name="Gorbushina A."/>
            <person name="Walker B."/>
            <person name="Young S.K."/>
            <person name="Zeng Q."/>
            <person name="Gargeya S."/>
            <person name="Fitzgerald M."/>
            <person name="Haas B."/>
            <person name="Abouelleil A."/>
            <person name="Allen A.W."/>
            <person name="Alvarado L."/>
            <person name="Arachchi H.M."/>
            <person name="Berlin A.M."/>
            <person name="Chapman S.B."/>
            <person name="Gainer-Dewar J."/>
            <person name="Goldberg J."/>
            <person name="Griggs A."/>
            <person name="Gujja S."/>
            <person name="Hansen M."/>
            <person name="Howarth C."/>
            <person name="Imamovic A."/>
            <person name="Ireland A."/>
            <person name="Larimer J."/>
            <person name="McCowan C."/>
            <person name="Murphy C."/>
            <person name="Pearson M."/>
            <person name="Poon T.W."/>
            <person name="Priest M."/>
            <person name="Roberts A."/>
            <person name="Saif S."/>
            <person name="Shea T."/>
            <person name="Sisk P."/>
            <person name="Sykes S."/>
            <person name="Wortman J."/>
            <person name="Nusbaum C."/>
            <person name="Birren B."/>
        </authorList>
    </citation>
    <scope>NUCLEOTIDE SEQUENCE [LARGE SCALE GENOMIC DNA]</scope>
    <source>
        <strain evidence="9 10">CBS 101466</strain>
    </source>
</reference>
<accession>W2S3M7</accession>
<evidence type="ECO:0000259" key="8">
    <source>
        <dbReference type="Pfam" id="PF20684"/>
    </source>
</evidence>
<comment type="similarity">
    <text evidence="5">Belongs to the SAT4 family.</text>
</comment>
<name>W2S3M7_CYPE1</name>
<dbReference type="PANTHER" id="PTHR33048:SF162">
    <property type="entry name" value="SATRATOXIN BIOSYNTHESIS SC1 CLUSTER PROTEIN 4"/>
    <property type="match status" value="1"/>
</dbReference>
<dbReference type="Pfam" id="PF20684">
    <property type="entry name" value="Fung_rhodopsin"/>
    <property type="match status" value="1"/>
</dbReference>
<feature type="region of interest" description="Disordered" evidence="6">
    <location>
        <begin position="312"/>
        <end position="342"/>
    </location>
</feature>
<evidence type="ECO:0000256" key="6">
    <source>
        <dbReference type="SAM" id="MobiDB-lite"/>
    </source>
</evidence>
<evidence type="ECO:0000313" key="9">
    <source>
        <dbReference type="EMBL" id="ETN43287.1"/>
    </source>
</evidence>
<organism evidence="9 10">
    <name type="scientific">Cyphellophora europaea (strain CBS 101466)</name>
    <name type="common">Phialophora europaea</name>
    <dbReference type="NCBI Taxonomy" id="1220924"/>
    <lineage>
        <taxon>Eukaryota</taxon>
        <taxon>Fungi</taxon>
        <taxon>Dikarya</taxon>
        <taxon>Ascomycota</taxon>
        <taxon>Pezizomycotina</taxon>
        <taxon>Eurotiomycetes</taxon>
        <taxon>Chaetothyriomycetidae</taxon>
        <taxon>Chaetothyriales</taxon>
        <taxon>Cyphellophoraceae</taxon>
        <taxon>Cyphellophora</taxon>
    </lineage>
</organism>
<dbReference type="InParanoid" id="W2S3M7"/>
<dbReference type="Proteomes" id="UP000030752">
    <property type="component" value="Unassembled WGS sequence"/>
</dbReference>
<dbReference type="GeneID" id="19969785"/>
<dbReference type="OrthoDB" id="444631at2759"/>
<evidence type="ECO:0000256" key="2">
    <source>
        <dbReference type="ARBA" id="ARBA00022692"/>
    </source>
</evidence>
<feature type="transmembrane region" description="Helical" evidence="7">
    <location>
        <begin position="149"/>
        <end position="172"/>
    </location>
</feature>
<dbReference type="VEuPathDB" id="FungiDB:HMPREF1541_02446"/>
<dbReference type="EMBL" id="KB822718">
    <property type="protein sequence ID" value="ETN43287.1"/>
    <property type="molecule type" value="Genomic_DNA"/>
</dbReference>
<feature type="transmembrane region" description="Helical" evidence="7">
    <location>
        <begin position="268"/>
        <end position="290"/>
    </location>
</feature>
<dbReference type="InterPro" id="IPR049326">
    <property type="entry name" value="Rhodopsin_dom_fungi"/>
</dbReference>
<evidence type="ECO:0000256" key="3">
    <source>
        <dbReference type="ARBA" id="ARBA00022989"/>
    </source>
</evidence>
<dbReference type="RefSeq" id="XP_008715023.1">
    <property type="nucleotide sequence ID" value="XM_008716801.1"/>
</dbReference>
<sequence length="384" mass="42860">MENLTTVKRQDVVVPPFQPDLSQLALSALIWIELVACFFFVTLRTWVQYRNSKRLFSNDWLIFAAIVCHAGAVAVCQLAIPYMYDIERLKLVLEAGGTPSTQMVASAQTFLQFQFALLLLLWTTLWLVKFSLLIFFWRLFESVHTKVRIFWYIMLAVTASTYIVTIFVQLFACGSPQNFFKLSGCADSYHMYLSNLVFLFSAGSDIAGDVLILLIPFPLLWKLRTTRQQKVILVIIFLLPLVPIIFGVLRLVLCNPVTGVVNVIRFQLYSLLENTAAIITACLPSLRLFVTSSRNNSRATGTVYYNGGSGLSRSAKSRGHDQSGPVRLGSSATEQDGTPFDTRAFSRVESEEEAGICGKGMMMTSLTGREASDVSDPAVDLKHT</sequence>
<evidence type="ECO:0000256" key="4">
    <source>
        <dbReference type="ARBA" id="ARBA00023136"/>
    </source>
</evidence>
<evidence type="ECO:0000256" key="7">
    <source>
        <dbReference type="SAM" id="Phobius"/>
    </source>
</evidence>
<dbReference type="HOGENOM" id="CLU_719655_0_0_1"/>
<gene>
    <name evidence="9" type="ORF">HMPREF1541_02446</name>
</gene>
<protein>
    <recommendedName>
        <fullName evidence="8">Rhodopsin domain-containing protein</fullName>
    </recommendedName>
</protein>
<dbReference type="AlphaFoldDB" id="W2S3M7"/>
<keyword evidence="4 7" id="KW-0472">Membrane</keyword>
<dbReference type="GO" id="GO:0016020">
    <property type="term" value="C:membrane"/>
    <property type="evidence" value="ECO:0007669"/>
    <property type="project" value="UniProtKB-SubCell"/>
</dbReference>
<feature type="transmembrane region" description="Helical" evidence="7">
    <location>
        <begin position="113"/>
        <end position="137"/>
    </location>
</feature>
<dbReference type="eggNOG" id="ENOG502SSB8">
    <property type="taxonomic scope" value="Eukaryota"/>
</dbReference>
<feature type="transmembrane region" description="Helical" evidence="7">
    <location>
        <begin position="192"/>
        <end position="219"/>
    </location>
</feature>
<evidence type="ECO:0000313" key="10">
    <source>
        <dbReference type="Proteomes" id="UP000030752"/>
    </source>
</evidence>
<dbReference type="PANTHER" id="PTHR33048">
    <property type="entry name" value="PTH11-LIKE INTEGRAL MEMBRANE PROTEIN (AFU_ORTHOLOGUE AFUA_5G11245)"/>
    <property type="match status" value="1"/>
</dbReference>
<comment type="subcellular location">
    <subcellularLocation>
        <location evidence="1">Membrane</location>
        <topology evidence="1">Multi-pass membrane protein</topology>
    </subcellularLocation>
</comment>
<feature type="transmembrane region" description="Helical" evidence="7">
    <location>
        <begin position="24"/>
        <end position="47"/>
    </location>
</feature>
<proteinExistence type="inferred from homology"/>
<feature type="domain" description="Rhodopsin" evidence="8">
    <location>
        <begin position="43"/>
        <end position="289"/>
    </location>
</feature>
<keyword evidence="10" id="KW-1185">Reference proteome</keyword>
<evidence type="ECO:0000256" key="5">
    <source>
        <dbReference type="ARBA" id="ARBA00038359"/>
    </source>
</evidence>
<keyword evidence="2 7" id="KW-0812">Transmembrane</keyword>